<dbReference type="Gene3D" id="1.20.1730.10">
    <property type="entry name" value="Sodium/glucose cotransporter"/>
    <property type="match status" value="1"/>
</dbReference>
<dbReference type="GO" id="GO:0015293">
    <property type="term" value="F:symporter activity"/>
    <property type="evidence" value="ECO:0007669"/>
    <property type="project" value="TreeGrafter"/>
</dbReference>
<protein>
    <submittedName>
        <fullName evidence="13">Sodium-coupled monocarboxylate transporter 1</fullName>
    </submittedName>
</protein>
<dbReference type="InterPro" id="IPR001734">
    <property type="entry name" value="Na/solute_symporter"/>
</dbReference>
<keyword evidence="4" id="KW-1003">Cell membrane</keyword>
<organism evidence="13 14">
    <name type="scientific">Halocaridina rubra</name>
    <name type="common">Hawaiian red shrimp</name>
    <dbReference type="NCBI Taxonomy" id="373956"/>
    <lineage>
        <taxon>Eukaryota</taxon>
        <taxon>Metazoa</taxon>
        <taxon>Ecdysozoa</taxon>
        <taxon>Arthropoda</taxon>
        <taxon>Crustacea</taxon>
        <taxon>Multicrustacea</taxon>
        <taxon>Malacostraca</taxon>
        <taxon>Eumalacostraca</taxon>
        <taxon>Eucarida</taxon>
        <taxon>Decapoda</taxon>
        <taxon>Pleocyemata</taxon>
        <taxon>Caridea</taxon>
        <taxon>Atyoidea</taxon>
        <taxon>Atyidae</taxon>
        <taxon>Halocaridina</taxon>
    </lineage>
</organism>
<evidence type="ECO:0000313" key="14">
    <source>
        <dbReference type="Proteomes" id="UP001381693"/>
    </source>
</evidence>
<keyword evidence="10" id="KW-0739">Sodium transport</keyword>
<dbReference type="Proteomes" id="UP001381693">
    <property type="component" value="Unassembled WGS sequence"/>
</dbReference>
<accession>A0AAN8WNW7</accession>
<dbReference type="PROSITE" id="PS50283">
    <property type="entry name" value="NA_SOLUT_SYMP_3"/>
    <property type="match status" value="1"/>
</dbReference>
<evidence type="ECO:0000256" key="7">
    <source>
        <dbReference type="ARBA" id="ARBA00023053"/>
    </source>
</evidence>
<dbReference type="AlphaFoldDB" id="A0AAN8WNW7"/>
<evidence type="ECO:0000256" key="11">
    <source>
        <dbReference type="RuleBase" id="RU362091"/>
    </source>
</evidence>
<evidence type="ECO:0000256" key="10">
    <source>
        <dbReference type="ARBA" id="ARBA00023201"/>
    </source>
</evidence>
<evidence type="ECO:0000256" key="3">
    <source>
        <dbReference type="ARBA" id="ARBA00022448"/>
    </source>
</evidence>
<keyword evidence="14" id="KW-1185">Reference proteome</keyword>
<feature type="transmembrane region" description="Helical" evidence="12">
    <location>
        <begin position="162"/>
        <end position="180"/>
    </location>
</feature>
<keyword evidence="9 12" id="KW-0472">Membrane</keyword>
<keyword evidence="7" id="KW-0915">Sodium</keyword>
<proteinExistence type="inferred from homology"/>
<reference evidence="13 14" key="1">
    <citation type="submission" date="2023-11" db="EMBL/GenBank/DDBJ databases">
        <title>Halocaridina rubra genome assembly.</title>
        <authorList>
            <person name="Smith C."/>
        </authorList>
    </citation>
    <scope>NUCLEOTIDE SEQUENCE [LARGE SCALE GENOMIC DNA]</scope>
    <source>
        <strain evidence="13">EP-1</strain>
        <tissue evidence="13">Whole</tissue>
    </source>
</reference>
<feature type="transmembrane region" description="Helical" evidence="12">
    <location>
        <begin position="14"/>
        <end position="33"/>
    </location>
</feature>
<keyword evidence="3" id="KW-0813">Transport</keyword>
<evidence type="ECO:0000256" key="8">
    <source>
        <dbReference type="ARBA" id="ARBA00023065"/>
    </source>
</evidence>
<evidence type="ECO:0000256" key="2">
    <source>
        <dbReference type="ARBA" id="ARBA00006434"/>
    </source>
</evidence>
<evidence type="ECO:0000256" key="5">
    <source>
        <dbReference type="ARBA" id="ARBA00022692"/>
    </source>
</evidence>
<evidence type="ECO:0000313" key="13">
    <source>
        <dbReference type="EMBL" id="KAK7027439.1"/>
    </source>
</evidence>
<dbReference type="PANTHER" id="PTHR42985">
    <property type="entry name" value="SODIUM-COUPLED MONOCARBOXYLATE TRANSPORTER"/>
    <property type="match status" value="1"/>
</dbReference>
<comment type="similarity">
    <text evidence="2 11">Belongs to the sodium:solute symporter (SSF) (TC 2.A.21) family.</text>
</comment>
<keyword evidence="5 12" id="KW-0812">Transmembrane</keyword>
<evidence type="ECO:0000256" key="9">
    <source>
        <dbReference type="ARBA" id="ARBA00023136"/>
    </source>
</evidence>
<name>A0AAN8WNW7_HALRR</name>
<sequence>MDNIDTKQLGLVDWILFSMLLVVSLGIGVYSALKGRGVNTAQDFLLGGRQMSPIPVAISLLGGAISAISILGLATEMYFYGTQLVLNLFGSLVAALVIQYFVLPIIYPLKIVSINEYILLRYGSLHFRKMATFSSMLFQFMLMGVCLYAPSLTLATVTNLSPWQSIVIMGSICTIYITIVSRDSL</sequence>
<dbReference type="EMBL" id="JAXCGZ010022680">
    <property type="protein sequence ID" value="KAK7027439.1"/>
    <property type="molecule type" value="Genomic_DNA"/>
</dbReference>
<feature type="transmembrane region" description="Helical" evidence="12">
    <location>
        <begin position="54"/>
        <end position="74"/>
    </location>
</feature>
<dbReference type="InterPro" id="IPR038377">
    <property type="entry name" value="Na/Glc_symporter_sf"/>
</dbReference>
<evidence type="ECO:0000256" key="1">
    <source>
        <dbReference type="ARBA" id="ARBA00004651"/>
    </source>
</evidence>
<dbReference type="PANTHER" id="PTHR42985:SF40">
    <property type="entry name" value="LD47995P-RELATED"/>
    <property type="match status" value="1"/>
</dbReference>
<dbReference type="Pfam" id="PF00474">
    <property type="entry name" value="SSF"/>
    <property type="match status" value="1"/>
</dbReference>
<evidence type="ECO:0000256" key="6">
    <source>
        <dbReference type="ARBA" id="ARBA00022989"/>
    </source>
</evidence>
<dbReference type="GO" id="GO:0006814">
    <property type="term" value="P:sodium ion transport"/>
    <property type="evidence" value="ECO:0007669"/>
    <property type="project" value="UniProtKB-KW"/>
</dbReference>
<gene>
    <name evidence="13" type="primary">SLC5A8_2</name>
    <name evidence="13" type="ORF">SK128_009321</name>
</gene>
<dbReference type="InterPro" id="IPR051163">
    <property type="entry name" value="Sodium:Solute_Symporter_SSF"/>
</dbReference>
<comment type="subcellular location">
    <subcellularLocation>
        <location evidence="1">Cell membrane</location>
        <topology evidence="1">Multi-pass membrane protein</topology>
    </subcellularLocation>
</comment>
<keyword evidence="6 12" id="KW-1133">Transmembrane helix</keyword>
<keyword evidence="8" id="KW-0406">Ion transport</keyword>
<feature type="transmembrane region" description="Helical" evidence="12">
    <location>
        <begin position="130"/>
        <end position="150"/>
    </location>
</feature>
<evidence type="ECO:0000256" key="12">
    <source>
        <dbReference type="SAM" id="Phobius"/>
    </source>
</evidence>
<evidence type="ECO:0000256" key="4">
    <source>
        <dbReference type="ARBA" id="ARBA00022475"/>
    </source>
</evidence>
<feature type="transmembrane region" description="Helical" evidence="12">
    <location>
        <begin position="86"/>
        <end position="109"/>
    </location>
</feature>
<dbReference type="GO" id="GO:0005886">
    <property type="term" value="C:plasma membrane"/>
    <property type="evidence" value="ECO:0007669"/>
    <property type="project" value="UniProtKB-SubCell"/>
</dbReference>
<comment type="caution">
    <text evidence="13">The sequence shown here is derived from an EMBL/GenBank/DDBJ whole genome shotgun (WGS) entry which is preliminary data.</text>
</comment>